<dbReference type="InterPro" id="IPR013762">
    <property type="entry name" value="Integrase-like_cat_sf"/>
</dbReference>
<sequence length="426" mass="49285">SILDVRRPTYQGLYIVRTRVTVGKAQKYYPTGAEMSIDEWIRMPKAKDPQLVETRRSIEASSQVIFNAVKQLCELNAFSFDRLNILLGKGNQQTVNALFEAKIQELTDTDKLGTAEYYEGSLNTFICFKCGKWCERKEMQKCDKKSIELTFQEVSTEQMQRYEQEALAHGYSKTTIGMRIRAMRTICNMALNKGIMRPSDYCFKKGTQNSYTIKKTTSRRMALTLDEIKTIAGVEIGEKEKNRRMSRDLFLFSFWANGLNFADLVRLKWSDYSRKTNEFTFLREKTKNTSMEDIYISFPLFSHMKTIVEGWGNPMKTNGYVFPFLKGGESSKDIIRLTKNITYVVNSNLKKLVKNINSRLPEDEQLPEDISTYTARHSYGTILAHSRVPESYIGFALGHSRKSVTDTYIEEYSVEDRKQYNGLLQF</sequence>
<name>A0A5J4PU73_9ZZZZ</name>
<keyword evidence="2" id="KW-0238">DNA-binding</keyword>
<dbReference type="PROSITE" id="PS51898">
    <property type="entry name" value="TYR_RECOMBINASE"/>
    <property type="match status" value="1"/>
</dbReference>
<comment type="similarity">
    <text evidence="1">Belongs to the 'phage' integrase family.</text>
</comment>
<dbReference type="InterPro" id="IPR010998">
    <property type="entry name" value="Integrase_recombinase_N"/>
</dbReference>
<dbReference type="AlphaFoldDB" id="A0A5J4PU73"/>
<dbReference type="Gene3D" id="1.10.150.130">
    <property type="match status" value="1"/>
</dbReference>
<evidence type="ECO:0000256" key="1">
    <source>
        <dbReference type="ARBA" id="ARBA00008857"/>
    </source>
</evidence>
<evidence type="ECO:0000256" key="2">
    <source>
        <dbReference type="ARBA" id="ARBA00023125"/>
    </source>
</evidence>
<accession>A0A5J4PU73</accession>
<dbReference type="Gene3D" id="1.10.443.10">
    <property type="entry name" value="Intergrase catalytic core"/>
    <property type="match status" value="1"/>
</dbReference>
<dbReference type="GO" id="GO:0006310">
    <property type="term" value="P:DNA recombination"/>
    <property type="evidence" value="ECO:0007669"/>
    <property type="project" value="UniProtKB-KW"/>
</dbReference>
<dbReference type="InterPro" id="IPR011010">
    <property type="entry name" value="DNA_brk_join_enz"/>
</dbReference>
<organism evidence="5">
    <name type="scientific">termite gut metagenome</name>
    <dbReference type="NCBI Taxonomy" id="433724"/>
    <lineage>
        <taxon>unclassified sequences</taxon>
        <taxon>metagenomes</taxon>
        <taxon>organismal metagenomes</taxon>
    </lineage>
</organism>
<comment type="caution">
    <text evidence="5">The sequence shown here is derived from an EMBL/GenBank/DDBJ whole genome shotgun (WGS) entry which is preliminary data.</text>
</comment>
<dbReference type="Pfam" id="PF13102">
    <property type="entry name" value="Phage_int_SAM_5"/>
    <property type="match status" value="1"/>
</dbReference>
<dbReference type="GO" id="GO:0015074">
    <property type="term" value="P:DNA integration"/>
    <property type="evidence" value="ECO:0007669"/>
    <property type="project" value="InterPro"/>
</dbReference>
<protein>
    <submittedName>
        <fullName evidence="5">Tyrosine recombinase XerC</fullName>
    </submittedName>
</protein>
<keyword evidence="3" id="KW-0233">DNA recombination</keyword>
<evidence type="ECO:0000313" key="5">
    <source>
        <dbReference type="EMBL" id="KAA6313167.1"/>
    </source>
</evidence>
<dbReference type="Pfam" id="PF00589">
    <property type="entry name" value="Phage_integrase"/>
    <property type="match status" value="1"/>
</dbReference>
<dbReference type="GO" id="GO:0003677">
    <property type="term" value="F:DNA binding"/>
    <property type="evidence" value="ECO:0007669"/>
    <property type="project" value="UniProtKB-KW"/>
</dbReference>
<dbReference type="SUPFAM" id="SSF56349">
    <property type="entry name" value="DNA breaking-rejoining enzymes"/>
    <property type="match status" value="1"/>
</dbReference>
<proteinExistence type="inferred from homology"/>
<feature type="domain" description="Tyr recombinase" evidence="4">
    <location>
        <begin position="218"/>
        <end position="421"/>
    </location>
</feature>
<dbReference type="InterPro" id="IPR025269">
    <property type="entry name" value="SAM-like_dom"/>
</dbReference>
<reference evidence="5" key="1">
    <citation type="submission" date="2019-03" db="EMBL/GenBank/DDBJ databases">
        <title>Single cell metagenomics reveals metabolic interactions within the superorganism composed of flagellate Streblomastix strix and complex community of Bacteroidetes bacteria on its surface.</title>
        <authorList>
            <person name="Treitli S.C."/>
            <person name="Kolisko M."/>
            <person name="Husnik F."/>
            <person name="Keeling P."/>
            <person name="Hampl V."/>
        </authorList>
    </citation>
    <scope>NUCLEOTIDE SEQUENCE</scope>
    <source>
        <strain evidence="5">STM</strain>
    </source>
</reference>
<dbReference type="PANTHER" id="PTHR30349">
    <property type="entry name" value="PHAGE INTEGRASE-RELATED"/>
    <property type="match status" value="1"/>
</dbReference>
<feature type="non-terminal residue" evidence="5">
    <location>
        <position position="1"/>
    </location>
</feature>
<dbReference type="InterPro" id="IPR050090">
    <property type="entry name" value="Tyrosine_recombinase_XerCD"/>
</dbReference>
<dbReference type="PANTHER" id="PTHR30349:SF64">
    <property type="entry name" value="PROPHAGE INTEGRASE INTD-RELATED"/>
    <property type="match status" value="1"/>
</dbReference>
<dbReference type="InterPro" id="IPR002104">
    <property type="entry name" value="Integrase_catalytic"/>
</dbReference>
<gene>
    <name evidence="5" type="ORF">EZS27_036017</name>
</gene>
<dbReference type="EMBL" id="SNRY01006181">
    <property type="protein sequence ID" value="KAA6313167.1"/>
    <property type="molecule type" value="Genomic_DNA"/>
</dbReference>
<evidence type="ECO:0000256" key="3">
    <source>
        <dbReference type="ARBA" id="ARBA00023172"/>
    </source>
</evidence>
<evidence type="ECO:0000259" key="4">
    <source>
        <dbReference type="PROSITE" id="PS51898"/>
    </source>
</evidence>